<dbReference type="EMBL" id="GEDC01017865">
    <property type="protein sequence ID" value="JAS19433.1"/>
    <property type="molecule type" value="Transcribed_RNA"/>
</dbReference>
<proteinExistence type="predicted"/>
<dbReference type="EMBL" id="GEDC01000072">
    <property type="protein sequence ID" value="JAS37226.1"/>
    <property type="molecule type" value="Transcribed_RNA"/>
</dbReference>
<evidence type="ECO:0000313" key="2">
    <source>
        <dbReference type="EMBL" id="JAS37226.1"/>
    </source>
</evidence>
<dbReference type="AlphaFoldDB" id="A0A1B6EH18"/>
<protein>
    <submittedName>
        <fullName evidence="2">Uncharacterized protein</fullName>
    </submittedName>
</protein>
<gene>
    <name evidence="1" type="ORF">g.5938</name>
    <name evidence="2" type="ORF">g.5939</name>
</gene>
<evidence type="ECO:0000313" key="1">
    <source>
        <dbReference type="EMBL" id="JAS19433.1"/>
    </source>
</evidence>
<name>A0A1B6EH18_9HEMI</name>
<accession>A0A1B6EH18</accession>
<organism evidence="2">
    <name type="scientific">Clastoptera arizonana</name>
    <name type="common">Arizona spittle bug</name>
    <dbReference type="NCBI Taxonomy" id="38151"/>
    <lineage>
        <taxon>Eukaryota</taxon>
        <taxon>Metazoa</taxon>
        <taxon>Ecdysozoa</taxon>
        <taxon>Arthropoda</taxon>
        <taxon>Hexapoda</taxon>
        <taxon>Insecta</taxon>
        <taxon>Pterygota</taxon>
        <taxon>Neoptera</taxon>
        <taxon>Paraneoptera</taxon>
        <taxon>Hemiptera</taxon>
        <taxon>Auchenorrhyncha</taxon>
        <taxon>Cercopoidea</taxon>
        <taxon>Clastopteridae</taxon>
        <taxon>Clastoptera</taxon>
    </lineage>
</organism>
<reference evidence="2" key="1">
    <citation type="submission" date="2015-12" db="EMBL/GenBank/DDBJ databases">
        <title>De novo transcriptome assembly of four potential Pierce s Disease insect vectors from Arizona vineyards.</title>
        <authorList>
            <person name="Tassone E.E."/>
        </authorList>
    </citation>
    <scope>NUCLEOTIDE SEQUENCE</scope>
</reference>
<sequence length="122" mass="14774">MRWIKRHLSIMISASRVNIYCRRQIELLGEREREITEYISTISIKNSSEMYSVVKKIQEVYMEIDKALTFGKNKFYEKQMILLILERQHYHTSIPYFDPDAEFMTKFFATLINYMIILIQFT</sequence>